<dbReference type="GO" id="GO:0001731">
    <property type="term" value="P:formation of translation preinitiation complex"/>
    <property type="evidence" value="ECO:0007669"/>
    <property type="project" value="TreeGrafter"/>
</dbReference>
<keyword evidence="6" id="KW-0396">Initiation factor</keyword>
<reference evidence="6 8" key="2">
    <citation type="submission" date="2017-02" db="EMBL/GenBank/DDBJ databases">
        <authorList>
            <person name="Peterson S.W."/>
        </authorList>
    </citation>
    <scope>NUCLEOTIDE SEQUENCE [LARGE SCALE GENOMIC DNA]</scope>
    <source>
        <strain evidence="6 8">ATCC 700135</strain>
    </source>
</reference>
<organism evidence="5 7">
    <name type="scientific">Porphyromonas cangingivalis</name>
    <dbReference type="NCBI Taxonomy" id="36874"/>
    <lineage>
        <taxon>Bacteria</taxon>
        <taxon>Pseudomonadati</taxon>
        <taxon>Bacteroidota</taxon>
        <taxon>Bacteroidia</taxon>
        <taxon>Bacteroidales</taxon>
        <taxon>Porphyromonadaceae</taxon>
        <taxon>Porphyromonas</taxon>
    </lineage>
</organism>
<evidence type="ECO:0000259" key="4">
    <source>
        <dbReference type="PROSITE" id="PS50296"/>
    </source>
</evidence>
<evidence type="ECO:0000256" key="3">
    <source>
        <dbReference type="ARBA" id="ARBA00022917"/>
    </source>
</evidence>
<gene>
    <name evidence="5" type="ORF">HQ35_10670</name>
    <name evidence="6" type="ORF">SAMN02745205_00810</name>
</gene>
<dbReference type="PROSITE" id="PS50296">
    <property type="entry name" value="SUI1"/>
    <property type="match status" value="1"/>
</dbReference>
<keyword evidence="7" id="KW-1185">Reference proteome</keyword>
<evidence type="ECO:0000313" key="6">
    <source>
        <dbReference type="EMBL" id="SJZ44030.1"/>
    </source>
</evidence>
<dbReference type="PANTHER" id="PTHR12789">
    <property type="entry name" value="DENSITY-REGULATED PROTEIN HOMOLOG"/>
    <property type="match status" value="1"/>
</dbReference>
<dbReference type="GO" id="GO:0003743">
    <property type="term" value="F:translation initiation factor activity"/>
    <property type="evidence" value="ECO:0007669"/>
    <property type="project" value="UniProtKB-KW"/>
</dbReference>
<proteinExistence type="inferred from homology"/>
<dbReference type="Proteomes" id="UP000030125">
    <property type="component" value="Unassembled WGS sequence"/>
</dbReference>
<comment type="similarity">
    <text evidence="1">Belongs to the SUI1 family.</text>
</comment>
<dbReference type="InterPro" id="IPR005872">
    <property type="entry name" value="SUI1_arc_bac"/>
</dbReference>
<dbReference type="EMBL" id="FUWL01000005">
    <property type="protein sequence ID" value="SJZ44030.1"/>
    <property type="molecule type" value="Genomic_DNA"/>
</dbReference>
<dbReference type="InterPro" id="IPR001950">
    <property type="entry name" value="SUI1"/>
</dbReference>
<dbReference type="OrthoDB" id="9792915at2"/>
<evidence type="ECO:0000256" key="2">
    <source>
        <dbReference type="ARBA" id="ARBA00022845"/>
    </source>
</evidence>
<dbReference type="RefSeq" id="WP_025837976.1">
    <property type="nucleotide sequence ID" value="NZ_FUWL01000005.1"/>
</dbReference>
<dbReference type="CDD" id="cd11567">
    <property type="entry name" value="YciH_like"/>
    <property type="match status" value="1"/>
</dbReference>
<dbReference type="GO" id="GO:0002188">
    <property type="term" value="P:translation reinitiation"/>
    <property type="evidence" value="ECO:0007669"/>
    <property type="project" value="TreeGrafter"/>
</dbReference>
<dbReference type="PIRSF" id="PIRSF037511">
    <property type="entry name" value="Transl_init_SUI1_pro"/>
    <property type="match status" value="1"/>
</dbReference>
<dbReference type="EMBL" id="JQJD01000065">
    <property type="protein sequence ID" value="KGN78140.1"/>
    <property type="molecule type" value="Genomic_DNA"/>
</dbReference>
<keyword evidence="2" id="KW-0810">Translation regulation</keyword>
<evidence type="ECO:0000313" key="8">
    <source>
        <dbReference type="Proteomes" id="UP000189956"/>
    </source>
</evidence>
<dbReference type="Gene3D" id="3.30.780.10">
    <property type="entry name" value="SUI1-like domain"/>
    <property type="match status" value="1"/>
</dbReference>
<dbReference type="STRING" id="36874.HQ34_04275"/>
<accession>A0A0A2EKX6</accession>
<dbReference type="AlphaFoldDB" id="A0A0A2EKX6"/>
<dbReference type="PANTHER" id="PTHR12789:SF0">
    <property type="entry name" value="DENSITY-REGULATED PROTEIN"/>
    <property type="match status" value="1"/>
</dbReference>
<dbReference type="eggNOG" id="COG0023">
    <property type="taxonomic scope" value="Bacteria"/>
</dbReference>
<sequence>MAKSNKYTHDDTSDGLVFSTNSELLQKIQLGNLLSVETLAPEKQRLTVQLDTKARKGKIVTLISGFEGQEKDLEELGKRLKTACGVGGSAKDGQIIVQGSCVDKVLSYLNEWGYTKTKRKG</sequence>
<feature type="domain" description="SUI1" evidence="4">
    <location>
        <begin position="55"/>
        <end position="113"/>
    </location>
</feature>
<protein>
    <submittedName>
        <fullName evidence="6">Translation initiation factor 1 (eIF-1/SUI1)</fullName>
    </submittedName>
</protein>
<dbReference type="GO" id="GO:0003729">
    <property type="term" value="F:mRNA binding"/>
    <property type="evidence" value="ECO:0007669"/>
    <property type="project" value="TreeGrafter"/>
</dbReference>
<evidence type="ECO:0000313" key="5">
    <source>
        <dbReference type="EMBL" id="KGN78140.1"/>
    </source>
</evidence>
<evidence type="ECO:0000256" key="1">
    <source>
        <dbReference type="ARBA" id="ARBA00005422"/>
    </source>
</evidence>
<name>A0A0A2EKX6_PORCN</name>
<evidence type="ECO:0000313" key="7">
    <source>
        <dbReference type="Proteomes" id="UP000030125"/>
    </source>
</evidence>
<dbReference type="Proteomes" id="UP000189956">
    <property type="component" value="Unassembled WGS sequence"/>
</dbReference>
<dbReference type="InterPro" id="IPR036877">
    <property type="entry name" value="SUI1_dom_sf"/>
</dbReference>
<keyword evidence="3" id="KW-0648">Protein biosynthesis</keyword>
<dbReference type="GO" id="GO:0006417">
    <property type="term" value="P:regulation of translation"/>
    <property type="evidence" value="ECO:0007669"/>
    <property type="project" value="UniProtKB-KW"/>
</dbReference>
<reference evidence="5 7" key="1">
    <citation type="submission" date="2014-08" db="EMBL/GenBank/DDBJ databases">
        <title>Porphyromonas cangingivalis strain:COT-109_OH1386 Genome sequencing.</title>
        <authorList>
            <person name="Wallis C."/>
            <person name="Deusch O."/>
            <person name="O'Flynn C."/>
            <person name="Davis I."/>
            <person name="Jospin G."/>
            <person name="Darling A.E."/>
            <person name="Coil D.A."/>
            <person name="Alexiev A."/>
            <person name="Horsfall A."/>
            <person name="Kirkwood N."/>
            <person name="Harris S."/>
            <person name="Eisen J.A."/>
        </authorList>
    </citation>
    <scope>NUCLEOTIDE SEQUENCE [LARGE SCALE GENOMIC DNA]</scope>
    <source>
        <strain evidence="7">COT-109 OH1386</strain>
        <strain evidence="5">COT-109_OH1386</strain>
    </source>
</reference>
<dbReference type="InterPro" id="IPR050318">
    <property type="entry name" value="DENR/SUI1_TIF"/>
</dbReference>
<dbReference type="Pfam" id="PF01253">
    <property type="entry name" value="SUI1"/>
    <property type="match status" value="1"/>
</dbReference>
<dbReference type="SUPFAM" id="SSF55159">
    <property type="entry name" value="eIF1-like"/>
    <property type="match status" value="1"/>
</dbReference>